<proteinExistence type="predicted"/>
<dbReference type="EMBL" id="JAERRF010000002">
    <property type="protein sequence ID" value="MBL1095616.1"/>
    <property type="molecule type" value="Genomic_DNA"/>
</dbReference>
<dbReference type="Pfam" id="PF01471">
    <property type="entry name" value="PG_binding_1"/>
    <property type="match status" value="1"/>
</dbReference>
<feature type="domain" description="Peptidoglycan binding-like" evidence="2">
    <location>
        <begin position="43"/>
        <end position="100"/>
    </location>
</feature>
<organism evidence="3 4">
    <name type="scientific">Streptomyces coffeae</name>
    <dbReference type="NCBI Taxonomy" id="621382"/>
    <lineage>
        <taxon>Bacteria</taxon>
        <taxon>Bacillati</taxon>
        <taxon>Actinomycetota</taxon>
        <taxon>Actinomycetes</taxon>
        <taxon>Kitasatosporales</taxon>
        <taxon>Streptomycetaceae</taxon>
        <taxon>Streptomyces</taxon>
    </lineage>
</organism>
<dbReference type="InterPro" id="IPR036365">
    <property type="entry name" value="PGBD-like_sf"/>
</dbReference>
<accession>A0ABS1N6B2</accession>
<gene>
    <name evidence="3" type="ORF">JK363_02760</name>
</gene>
<evidence type="ECO:0000259" key="2">
    <source>
        <dbReference type="Pfam" id="PF01471"/>
    </source>
</evidence>
<dbReference type="InterPro" id="IPR002477">
    <property type="entry name" value="Peptidoglycan-bd-like"/>
</dbReference>
<dbReference type="InterPro" id="IPR036366">
    <property type="entry name" value="PGBDSf"/>
</dbReference>
<evidence type="ECO:0000256" key="1">
    <source>
        <dbReference type="SAM" id="MobiDB-lite"/>
    </source>
</evidence>
<dbReference type="Proteomes" id="UP000634229">
    <property type="component" value="Unassembled WGS sequence"/>
</dbReference>
<reference evidence="3 4" key="1">
    <citation type="submission" date="2021-01" db="EMBL/GenBank/DDBJ databases">
        <title>WGS of actinomycetes isolated from Thailand.</title>
        <authorList>
            <person name="Thawai C."/>
        </authorList>
    </citation>
    <scope>NUCLEOTIDE SEQUENCE [LARGE SCALE GENOMIC DNA]</scope>
    <source>
        <strain evidence="3 4">CA1R205</strain>
    </source>
</reference>
<feature type="region of interest" description="Disordered" evidence="1">
    <location>
        <begin position="1"/>
        <end position="45"/>
    </location>
</feature>
<dbReference type="Gene3D" id="1.10.101.10">
    <property type="entry name" value="PGBD-like superfamily/PGBD"/>
    <property type="match status" value="1"/>
</dbReference>
<sequence>MTGGVSSPPVTGGATPPSQPPARTPDEQWQQQAHPGILTLGDSGPQVTELQTRLLRIPDVYQGGQVNGRYDQALAEAVSRFQVWYGIRGDANGVYGDATRLDLESRT</sequence>
<dbReference type="SUPFAM" id="SSF47090">
    <property type="entry name" value="PGBD-like"/>
    <property type="match status" value="1"/>
</dbReference>
<comment type="caution">
    <text evidence="3">The sequence shown here is derived from an EMBL/GenBank/DDBJ whole genome shotgun (WGS) entry which is preliminary data.</text>
</comment>
<evidence type="ECO:0000313" key="4">
    <source>
        <dbReference type="Proteomes" id="UP000634229"/>
    </source>
</evidence>
<protein>
    <submittedName>
        <fullName evidence="3">Peptidoglycan-binding protein</fullName>
    </submittedName>
</protein>
<evidence type="ECO:0000313" key="3">
    <source>
        <dbReference type="EMBL" id="MBL1095616.1"/>
    </source>
</evidence>
<name>A0ABS1N6B2_9ACTN</name>
<keyword evidence="4" id="KW-1185">Reference proteome</keyword>